<gene>
    <name evidence="1" type="primary">arsB_1</name>
    <name evidence="1" type="ORF">ERS008460_00491</name>
</gene>
<dbReference type="EMBL" id="CQEM01000002">
    <property type="protein sequence ID" value="CNK66196.1"/>
    <property type="molecule type" value="Genomic_DNA"/>
</dbReference>
<dbReference type="AlphaFoldDB" id="A0A0T9T7G0"/>
<proteinExistence type="predicted"/>
<evidence type="ECO:0000313" key="1">
    <source>
        <dbReference type="EMBL" id="CNK66196.1"/>
    </source>
</evidence>
<protein>
    <submittedName>
        <fullName evidence="1">Arsenical pump membrane protein</fullName>
    </submittedName>
</protein>
<organism evidence="1 2">
    <name type="scientific">Yersinia aleksiciae</name>
    <dbReference type="NCBI Taxonomy" id="263819"/>
    <lineage>
        <taxon>Bacteria</taxon>
        <taxon>Pseudomonadati</taxon>
        <taxon>Pseudomonadota</taxon>
        <taxon>Gammaproteobacteria</taxon>
        <taxon>Enterobacterales</taxon>
        <taxon>Yersiniaceae</taxon>
        <taxon>Yersinia</taxon>
    </lineage>
</organism>
<evidence type="ECO:0000313" key="2">
    <source>
        <dbReference type="Proteomes" id="UP000040088"/>
    </source>
</evidence>
<name>A0A0T9T7G0_YERAE</name>
<sequence length="31" mass="3522">MLLAGAIFILTIVLVIWQPKDFGLPHWARDS</sequence>
<accession>A0A0T9T7G0</accession>
<dbReference type="Proteomes" id="UP000040088">
    <property type="component" value="Unassembled WGS sequence"/>
</dbReference>
<reference evidence="2" key="1">
    <citation type="submission" date="2015-03" db="EMBL/GenBank/DDBJ databases">
        <authorList>
            <consortium name="Pathogen Informatics"/>
        </authorList>
    </citation>
    <scope>NUCLEOTIDE SEQUENCE [LARGE SCALE GENOMIC DNA]</scope>
    <source>
        <strain evidence="2">IP27925</strain>
    </source>
</reference>